<dbReference type="Proteomes" id="UP000775213">
    <property type="component" value="Unassembled WGS sequence"/>
</dbReference>
<name>A0AAV7HQ54_DENCH</name>
<evidence type="ECO:0000313" key="2">
    <source>
        <dbReference type="Proteomes" id="UP000775213"/>
    </source>
</evidence>
<reference evidence="1 2" key="1">
    <citation type="journal article" date="2021" name="Hortic Res">
        <title>Chromosome-scale assembly of the Dendrobium chrysotoxum genome enhances the understanding of orchid evolution.</title>
        <authorList>
            <person name="Zhang Y."/>
            <person name="Zhang G.Q."/>
            <person name="Zhang D."/>
            <person name="Liu X.D."/>
            <person name="Xu X.Y."/>
            <person name="Sun W.H."/>
            <person name="Yu X."/>
            <person name="Zhu X."/>
            <person name="Wang Z.W."/>
            <person name="Zhao X."/>
            <person name="Zhong W.Y."/>
            <person name="Chen H."/>
            <person name="Yin W.L."/>
            <person name="Huang T."/>
            <person name="Niu S.C."/>
            <person name="Liu Z.J."/>
        </authorList>
    </citation>
    <scope>NUCLEOTIDE SEQUENCE [LARGE SCALE GENOMIC DNA]</scope>
    <source>
        <strain evidence="1">Lindl</strain>
    </source>
</reference>
<dbReference type="EMBL" id="JAGFBR010000002">
    <property type="protein sequence ID" value="KAH0470218.1"/>
    <property type="molecule type" value="Genomic_DNA"/>
</dbReference>
<dbReference type="AlphaFoldDB" id="A0AAV7HQ54"/>
<protein>
    <submittedName>
        <fullName evidence="1">Uncharacterized protein</fullName>
    </submittedName>
</protein>
<keyword evidence="2" id="KW-1185">Reference proteome</keyword>
<proteinExistence type="predicted"/>
<sequence length="86" mass="9630">MIFKEELPEAGPGYRRRAVEAGRPYRQVRGAQRSAGVLGDRTRADGDRAGRGLRRAWRGDDAGLGAQVDTRRMWSELDRMSARRGS</sequence>
<accession>A0AAV7HQ54</accession>
<evidence type="ECO:0000313" key="1">
    <source>
        <dbReference type="EMBL" id="KAH0470218.1"/>
    </source>
</evidence>
<organism evidence="1 2">
    <name type="scientific">Dendrobium chrysotoxum</name>
    <name type="common">Orchid</name>
    <dbReference type="NCBI Taxonomy" id="161865"/>
    <lineage>
        <taxon>Eukaryota</taxon>
        <taxon>Viridiplantae</taxon>
        <taxon>Streptophyta</taxon>
        <taxon>Embryophyta</taxon>
        <taxon>Tracheophyta</taxon>
        <taxon>Spermatophyta</taxon>
        <taxon>Magnoliopsida</taxon>
        <taxon>Liliopsida</taxon>
        <taxon>Asparagales</taxon>
        <taxon>Orchidaceae</taxon>
        <taxon>Epidendroideae</taxon>
        <taxon>Malaxideae</taxon>
        <taxon>Dendrobiinae</taxon>
        <taxon>Dendrobium</taxon>
    </lineage>
</organism>
<gene>
    <name evidence="1" type="ORF">IEQ34_001776</name>
</gene>
<comment type="caution">
    <text evidence="1">The sequence shown here is derived from an EMBL/GenBank/DDBJ whole genome shotgun (WGS) entry which is preliminary data.</text>
</comment>